<dbReference type="InterPro" id="IPR009057">
    <property type="entry name" value="Homeodomain-like_sf"/>
</dbReference>
<dbReference type="InterPro" id="IPR014875">
    <property type="entry name" value="Mor_transcription_activator"/>
</dbReference>
<dbReference type="STRING" id="150033.RV14_GL001687"/>
<keyword evidence="3" id="KW-1185">Reference proteome</keyword>
<evidence type="ECO:0000313" key="2">
    <source>
        <dbReference type="EMBL" id="OJG83329.1"/>
    </source>
</evidence>
<proteinExistence type="predicted"/>
<dbReference type="Pfam" id="PF08765">
    <property type="entry name" value="Mor"/>
    <property type="match status" value="1"/>
</dbReference>
<feature type="domain" description="Mor transcription activator" evidence="1">
    <location>
        <begin position="20"/>
        <end position="81"/>
    </location>
</feature>
<accession>A0A1L8WQM2</accession>
<dbReference type="Proteomes" id="UP000182152">
    <property type="component" value="Unassembled WGS sequence"/>
</dbReference>
<dbReference type="AlphaFoldDB" id="A0A1L8WQM2"/>
<dbReference type="SUPFAM" id="SSF46689">
    <property type="entry name" value="Homeodomain-like"/>
    <property type="match status" value="1"/>
</dbReference>
<name>A0A1L8WQM2_9ENTE</name>
<comment type="caution">
    <text evidence="2">The sequence shown here is derived from an EMBL/GenBank/DDBJ whole genome shotgun (WGS) entry which is preliminary data.</text>
</comment>
<protein>
    <recommendedName>
        <fullName evidence="1">Mor transcription activator domain-containing protein</fullName>
    </recommendedName>
</protein>
<gene>
    <name evidence="2" type="ORF">RV14_GL001687</name>
</gene>
<sequence>MNDFFEEMELDSELLYQFYLAFRGQQISFPMKMYDRELVRKRIENMIEQEKNVDIRQLTEIYGFSARWIQEVIKQKERRKVHG</sequence>
<evidence type="ECO:0000259" key="1">
    <source>
        <dbReference type="Pfam" id="PF08765"/>
    </source>
</evidence>
<organism evidence="2 3">
    <name type="scientific">Enterococcus ratti</name>
    <dbReference type="NCBI Taxonomy" id="150033"/>
    <lineage>
        <taxon>Bacteria</taxon>
        <taxon>Bacillati</taxon>
        <taxon>Bacillota</taxon>
        <taxon>Bacilli</taxon>
        <taxon>Lactobacillales</taxon>
        <taxon>Enterococcaceae</taxon>
        <taxon>Enterococcus</taxon>
    </lineage>
</organism>
<evidence type="ECO:0000313" key="3">
    <source>
        <dbReference type="Proteomes" id="UP000182152"/>
    </source>
</evidence>
<dbReference type="EMBL" id="JXLB01000004">
    <property type="protein sequence ID" value="OJG83329.1"/>
    <property type="molecule type" value="Genomic_DNA"/>
</dbReference>
<reference evidence="2 3" key="1">
    <citation type="submission" date="2014-12" db="EMBL/GenBank/DDBJ databases">
        <title>Draft genome sequences of 29 type strains of Enterococci.</title>
        <authorList>
            <person name="Zhong Z."/>
            <person name="Sun Z."/>
            <person name="Liu W."/>
            <person name="Zhang W."/>
            <person name="Zhang H."/>
        </authorList>
    </citation>
    <scope>NUCLEOTIDE SEQUENCE [LARGE SCALE GENOMIC DNA]</scope>
    <source>
        <strain evidence="2 3">DSM 15687</strain>
    </source>
</reference>